<dbReference type="PIRSF" id="PIRSF036365">
    <property type="entry name" value="Astacin_nematoda"/>
    <property type="match status" value="1"/>
</dbReference>
<feature type="disulfide bond" evidence="13">
    <location>
        <begin position="329"/>
        <end position="338"/>
    </location>
</feature>
<evidence type="ECO:0000313" key="19">
    <source>
        <dbReference type="Proteomes" id="UP000006672"/>
    </source>
</evidence>
<evidence type="ECO:0000256" key="1">
    <source>
        <dbReference type="ARBA" id="ARBA00004613"/>
    </source>
</evidence>
<evidence type="ECO:0000259" key="16">
    <source>
        <dbReference type="PROSITE" id="PS50026"/>
    </source>
</evidence>
<feature type="chain" id="PRO_5023971180" description="Zinc metalloproteinase" evidence="12 15">
    <location>
        <begin position="19"/>
        <end position="667"/>
    </location>
</feature>
<keyword evidence="6 12" id="KW-0732">Signal</keyword>
<dbReference type="PRINTS" id="PR00480">
    <property type="entry name" value="ASTACIN"/>
</dbReference>
<evidence type="ECO:0000256" key="6">
    <source>
        <dbReference type="ARBA" id="ARBA00022729"/>
    </source>
</evidence>
<dbReference type="InterPro" id="IPR034035">
    <property type="entry name" value="Astacin-like_dom"/>
</dbReference>
<evidence type="ECO:0000256" key="5">
    <source>
        <dbReference type="ARBA" id="ARBA00022723"/>
    </source>
</evidence>
<dbReference type="SUPFAM" id="SSF55486">
    <property type="entry name" value="Metalloproteases ('zincins'), catalytic domain"/>
    <property type="match status" value="1"/>
</dbReference>
<dbReference type="PROSITE" id="PS50026">
    <property type="entry name" value="EGF_3"/>
    <property type="match status" value="1"/>
</dbReference>
<dbReference type="InterPro" id="IPR036383">
    <property type="entry name" value="TSP1_rpt_sf"/>
</dbReference>
<dbReference type="SMART" id="SM00235">
    <property type="entry name" value="ZnMc"/>
    <property type="match status" value="1"/>
</dbReference>
<comment type="caution">
    <text evidence="13">Lacks conserved residue(s) required for the propagation of feature annotation.</text>
</comment>
<dbReference type="Proteomes" id="UP000006672">
    <property type="component" value="Unassembled WGS sequence"/>
</dbReference>
<accession>A0A4E9EZG6</accession>
<comment type="subcellular location">
    <subcellularLocation>
        <location evidence="1 12">Secreted</location>
    </subcellularLocation>
</comment>
<evidence type="ECO:0000256" key="14">
    <source>
        <dbReference type="PROSITE-ProRule" id="PRU01211"/>
    </source>
</evidence>
<dbReference type="InterPro" id="IPR000742">
    <property type="entry name" value="EGF"/>
</dbReference>
<dbReference type="GO" id="GO:0004222">
    <property type="term" value="F:metalloendopeptidase activity"/>
    <property type="evidence" value="ECO:0007669"/>
    <property type="project" value="UniProtKB-UniRule"/>
</dbReference>
<dbReference type="OrthoDB" id="431034at2759"/>
<evidence type="ECO:0000256" key="7">
    <source>
        <dbReference type="ARBA" id="ARBA00022801"/>
    </source>
</evidence>
<evidence type="ECO:0000256" key="8">
    <source>
        <dbReference type="ARBA" id="ARBA00022833"/>
    </source>
</evidence>
<evidence type="ECO:0000256" key="11">
    <source>
        <dbReference type="ARBA" id="ARBA00023180"/>
    </source>
</evidence>
<evidence type="ECO:0000259" key="17">
    <source>
        <dbReference type="PROSITE" id="PS51864"/>
    </source>
</evidence>
<dbReference type="GO" id="GO:0042395">
    <property type="term" value="P:ecdysis, collagen and cuticulin-based cuticle"/>
    <property type="evidence" value="ECO:0007669"/>
    <property type="project" value="EnsemblMetazoa"/>
</dbReference>
<dbReference type="InterPro" id="IPR001506">
    <property type="entry name" value="Peptidase_M12A"/>
</dbReference>
<keyword evidence="19" id="KW-1185">Reference proteome</keyword>
<dbReference type="InterPro" id="IPR035914">
    <property type="entry name" value="Sperma_CUB_dom_sf"/>
</dbReference>
<feature type="binding site" evidence="14">
    <location>
        <position position="204"/>
    </location>
    <ligand>
        <name>Zn(2+)</name>
        <dbReference type="ChEBI" id="CHEBI:29105"/>
        <note>catalytic</note>
    </ligand>
</feature>
<proteinExistence type="predicted"/>
<evidence type="ECO:0000256" key="3">
    <source>
        <dbReference type="ARBA" id="ARBA00022536"/>
    </source>
</evidence>
<evidence type="ECO:0000313" key="20">
    <source>
        <dbReference type="WBParaSite" id="Bm2270.1"/>
    </source>
</evidence>
<dbReference type="InterPro" id="IPR006026">
    <property type="entry name" value="Peptidase_Metallo"/>
</dbReference>
<feature type="domain" description="Peptidase M12A" evidence="17">
    <location>
        <begin position="111"/>
        <end position="304"/>
    </location>
</feature>
<evidence type="ECO:0000256" key="2">
    <source>
        <dbReference type="ARBA" id="ARBA00022525"/>
    </source>
</evidence>
<dbReference type="InterPro" id="IPR024079">
    <property type="entry name" value="MetalloPept_cat_dom_sf"/>
</dbReference>
<keyword evidence="8 14" id="KW-0862">Zinc</keyword>
<protein>
    <recommendedName>
        <fullName evidence="12">Zinc metalloproteinase</fullName>
    </recommendedName>
</protein>
<keyword evidence="7 14" id="KW-0378">Hydrolase</keyword>
<keyword evidence="10 13" id="KW-1015">Disulfide bond</keyword>
<dbReference type="Pfam" id="PF01400">
    <property type="entry name" value="Astacin"/>
    <property type="match status" value="1"/>
</dbReference>
<evidence type="ECO:0000256" key="10">
    <source>
        <dbReference type="ARBA" id="ARBA00023157"/>
    </source>
</evidence>
<keyword evidence="4 14" id="KW-0645">Protease</keyword>
<keyword evidence="3 13" id="KW-0245">EGF-like domain</keyword>
<dbReference type="PANTHER" id="PTHR10127:SF831">
    <property type="entry name" value="ZINC METALLOPROTEINASE NAS-37"/>
    <property type="match status" value="1"/>
</dbReference>
<organism evidence="18">
    <name type="scientific">Brugia malayi</name>
    <name type="common">Filarial nematode worm</name>
    <dbReference type="NCBI Taxonomy" id="6279"/>
    <lineage>
        <taxon>Eukaryota</taxon>
        <taxon>Metazoa</taxon>
        <taxon>Ecdysozoa</taxon>
        <taxon>Nematoda</taxon>
        <taxon>Chromadorea</taxon>
        <taxon>Rhabditida</taxon>
        <taxon>Spirurina</taxon>
        <taxon>Spiruromorpha</taxon>
        <taxon>Filarioidea</taxon>
        <taxon>Onchocercidae</taxon>
        <taxon>Brugia</taxon>
    </lineage>
</organism>
<dbReference type="SUPFAM" id="SSF82895">
    <property type="entry name" value="TSP-1 type 1 repeat"/>
    <property type="match status" value="1"/>
</dbReference>
<feature type="binding site" evidence="14">
    <location>
        <position position="200"/>
    </location>
    <ligand>
        <name>Zn(2+)</name>
        <dbReference type="ChEBI" id="CHEBI:29105"/>
        <note>catalytic</note>
    </ligand>
</feature>
<dbReference type="Gene3D" id="2.20.100.10">
    <property type="entry name" value="Thrombospondin type-1 (TSP1) repeat"/>
    <property type="match status" value="1"/>
</dbReference>
<dbReference type="InterPro" id="IPR000884">
    <property type="entry name" value="TSP1_rpt"/>
</dbReference>
<evidence type="ECO:0000256" key="12">
    <source>
        <dbReference type="PIRNR" id="PIRNR036365"/>
    </source>
</evidence>
<dbReference type="SUPFAM" id="SSF49854">
    <property type="entry name" value="Spermadhesin, CUB domain"/>
    <property type="match status" value="1"/>
</dbReference>
<dbReference type="AlphaFoldDB" id="A0A4E9EZG6"/>
<dbReference type="GeneID" id="6095692"/>
<dbReference type="InterPro" id="IPR017050">
    <property type="entry name" value="Metallopeptidase_nem"/>
</dbReference>
<reference evidence="18" key="2">
    <citation type="submission" date="2019-04" db="EMBL/GenBank/DDBJ databases">
        <authorList>
            <person name="Howe K."/>
            <person name="Paulini M."/>
            <person name="Williams G."/>
        </authorList>
    </citation>
    <scope>NUCLEOTIDE SEQUENCE [LARGE SCALE GENOMIC DNA]</scope>
    <source>
        <strain evidence="18">FR3</strain>
    </source>
</reference>
<dbReference type="CDD" id="cd04280">
    <property type="entry name" value="ZnMc_astacin_like"/>
    <property type="match status" value="1"/>
</dbReference>
<dbReference type="RefSeq" id="XP_042931851.1">
    <property type="nucleotide sequence ID" value="XM_043075917.1"/>
</dbReference>
<keyword evidence="11" id="KW-0325">Glycoprotein</keyword>
<dbReference type="PROSITE" id="PS51864">
    <property type="entry name" value="ASTACIN"/>
    <property type="match status" value="1"/>
</dbReference>
<feature type="signal peptide" evidence="12 15">
    <location>
        <begin position="1"/>
        <end position="18"/>
    </location>
</feature>
<keyword evidence="9 14" id="KW-0482">Metalloprotease</keyword>
<dbReference type="GO" id="GO:0008270">
    <property type="term" value="F:zinc ion binding"/>
    <property type="evidence" value="ECO:0007669"/>
    <property type="project" value="UniProtKB-UniRule"/>
</dbReference>
<keyword evidence="2 12" id="KW-0964">Secreted</keyword>
<dbReference type="PROSITE" id="PS50092">
    <property type="entry name" value="TSP1"/>
    <property type="match status" value="1"/>
</dbReference>
<evidence type="ECO:0000256" key="13">
    <source>
        <dbReference type="PROSITE-ProRule" id="PRU00076"/>
    </source>
</evidence>
<feature type="binding site" evidence="14">
    <location>
        <position position="210"/>
    </location>
    <ligand>
        <name>Zn(2+)</name>
        <dbReference type="ChEBI" id="CHEBI:29105"/>
        <note>catalytic</note>
    </ligand>
</feature>
<accession>A0A8L7SYD2</accession>
<dbReference type="GO" id="GO:0040002">
    <property type="term" value="P:collagen and cuticulin-based cuticle development"/>
    <property type="evidence" value="ECO:0007669"/>
    <property type="project" value="EnsemblMetazoa"/>
</dbReference>
<name>A0A4E9EZG6_BRUMA</name>
<reference evidence="19" key="1">
    <citation type="journal article" date="2007" name="Science">
        <title>Draft genome of the filarial nematode parasite Brugia malayi.</title>
        <authorList>
            <person name="Ghedin E."/>
            <person name="Wang S."/>
            <person name="Spiro D."/>
            <person name="Caler E."/>
            <person name="Zhao Q."/>
            <person name="Crabtree J."/>
            <person name="Allen J.E."/>
            <person name="Delcher A.L."/>
            <person name="Guiliano D.B."/>
            <person name="Miranda-Saavedra D."/>
            <person name="Angiuoli S.V."/>
            <person name="Creasy T."/>
            <person name="Amedeo P."/>
            <person name="Haas B."/>
            <person name="El-Sayed N.M."/>
            <person name="Wortman J.R."/>
            <person name="Feldblyum T."/>
            <person name="Tallon L."/>
            <person name="Schatz M."/>
            <person name="Shumway M."/>
            <person name="Koo H."/>
            <person name="Salzberg S.L."/>
            <person name="Schobel S."/>
            <person name="Pertea M."/>
            <person name="Pop M."/>
            <person name="White O."/>
            <person name="Barton G.J."/>
            <person name="Carlow C.K."/>
            <person name="Crawford M.J."/>
            <person name="Daub J."/>
            <person name="Dimmic M.W."/>
            <person name="Estes C.F."/>
            <person name="Foster J.M."/>
            <person name="Ganatra M."/>
            <person name="Gregory W.F."/>
            <person name="Johnson N.M."/>
            <person name="Jin J."/>
            <person name="Komuniecki R."/>
            <person name="Korf I."/>
            <person name="Kumar S."/>
            <person name="Laney S."/>
            <person name="Li B.W."/>
            <person name="Li W."/>
            <person name="Lindblom T.H."/>
            <person name="Lustigman S."/>
            <person name="Ma D."/>
            <person name="Maina C.V."/>
            <person name="Martin D.M."/>
            <person name="McCarter J.P."/>
            <person name="McReynolds L."/>
            <person name="Mitreva M."/>
            <person name="Nutman T.B."/>
            <person name="Parkinson J."/>
            <person name="Peregrin-Alvarez J.M."/>
            <person name="Poole C."/>
            <person name="Ren Q."/>
            <person name="Saunders L."/>
            <person name="Sluder A.E."/>
            <person name="Smith K."/>
            <person name="Stanke M."/>
            <person name="Unnasch T.R."/>
            <person name="Ware J."/>
            <person name="Wei A.D."/>
            <person name="Weil G."/>
            <person name="Williams D.J."/>
            <person name="Zhang Y."/>
            <person name="Williams S.A."/>
            <person name="Fraser-Liggett C."/>
            <person name="Slatko B."/>
            <person name="Blaxter M.L."/>
            <person name="Scott A.L."/>
        </authorList>
    </citation>
    <scope>NUCLEOTIDE SEQUENCE</scope>
    <source>
        <strain evidence="19">FR3</strain>
    </source>
</reference>
<dbReference type="Pfam" id="PF00090">
    <property type="entry name" value="TSP_1"/>
    <property type="match status" value="1"/>
</dbReference>
<sequence length="667" mass="76163">MMVLLRVIAYLCYVIVNAQNNNIISNDYAEVRVLLDQYYKITARKYGTYHDYDSKKVSKDLRDIPADDGTEASINRKEGVVGDLFENDILLTLPQIKALLNEDIKNRNSRQAIRGEQYNWMNMPISYYFSNLDVKWQNLIRTALHHIEAETCIRFKENGSNKNYIYFTRGRGCWSNVGKIGGRQIISIGLGCESMGIVAHEVLHALGLWHEQSRSDRDSNIWINHMNIYPGTQGNFEKRTTLNTDNMGLSYDYGSLMHYGSKAFTISFDRYTIETRDRRYQQTIGQRQALSFKDAKMINLRYCNDTCRYRMNCYNGGYTNPNNCYECKCPTGLGGRNCLSVEKSKTPKCGGDLLAGYDYQNITITAQNGNVHCVWRIRSNAQVLVYVDELQLPCKATCTSYLELKFKTDMISTGSRHCCEPPNAWIASESNTFVIIYTANVLTDGFGTWGFKLRYKLYDLDGSASKFLPHKKLIMTTTTTTTTATTITTRTRSTTATTTTPTTTTSITTATSAWSNWGKWSACSVTCGGCGKQRRIRACYGKNQYCPGPKEDMKKCGEKRCPIWQNFNCVGRLVVPCSLYKNLQFATDKDVYMPPDDKLNVDQYKYKQYVRSAFSGERLCEKYFYHLCSMSTFTVYLGWKSGNDWLKLDRRGCCSGYHYNGTVCIPD</sequence>
<dbReference type="KEGG" id="bmy:BM_BM2270"/>
<dbReference type="FunFam" id="3.40.390.10:FF:000028">
    <property type="entry name" value="Zinc metalloproteinase"/>
    <property type="match status" value="1"/>
</dbReference>
<feature type="active site" evidence="14">
    <location>
        <position position="201"/>
    </location>
</feature>
<comment type="cofactor">
    <cofactor evidence="14 15">
        <name>Zn(2+)</name>
        <dbReference type="ChEBI" id="CHEBI:29105"/>
    </cofactor>
    <text evidence="14 15">Binds 1 zinc ion per subunit.</text>
</comment>
<reference evidence="20" key="3">
    <citation type="submission" date="2022-04" db="UniProtKB">
        <authorList>
            <consortium name="WormBaseParasite"/>
        </authorList>
    </citation>
    <scope>IDENTIFICATION</scope>
</reference>
<dbReference type="PANTHER" id="PTHR10127">
    <property type="entry name" value="DISCOIDIN, CUB, EGF, LAMININ , AND ZINC METALLOPROTEASE DOMAIN CONTAINING"/>
    <property type="match status" value="1"/>
</dbReference>
<dbReference type="GO" id="GO:0006508">
    <property type="term" value="P:proteolysis"/>
    <property type="evidence" value="ECO:0007669"/>
    <property type="project" value="UniProtKB-KW"/>
</dbReference>
<dbReference type="CTD" id="6095692"/>
<evidence type="ECO:0000313" key="18">
    <source>
        <dbReference type="EMBL" id="VIO89863.1"/>
    </source>
</evidence>
<evidence type="ECO:0000256" key="4">
    <source>
        <dbReference type="ARBA" id="ARBA00022670"/>
    </source>
</evidence>
<dbReference type="WBParaSite" id="Bm2270.1">
    <property type="protein sequence ID" value="Bm2270.1"/>
    <property type="gene ID" value="WBGene00222531"/>
</dbReference>
<dbReference type="GO" id="GO:0005576">
    <property type="term" value="C:extracellular region"/>
    <property type="evidence" value="ECO:0007669"/>
    <property type="project" value="UniProtKB-SubCell"/>
</dbReference>
<dbReference type="PROSITE" id="PS00022">
    <property type="entry name" value="EGF_1"/>
    <property type="match status" value="1"/>
</dbReference>
<dbReference type="EMBL" id="CAAKNF010000196">
    <property type="protein sequence ID" value="VIO89863.1"/>
    <property type="molecule type" value="Genomic_DNA"/>
</dbReference>
<dbReference type="SMART" id="SM00209">
    <property type="entry name" value="TSP1"/>
    <property type="match status" value="1"/>
</dbReference>
<feature type="domain" description="EGF-like" evidence="16">
    <location>
        <begin position="299"/>
        <end position="339"/>
    </location>
</feature>
<gene>
    <name evidence="18" type="primary">Bma-nas-37</name>
    <name evidence="18" type="ORF">BM_BM2270</name>
</gene>
<keyword evidence="5 14" id="KW-0479">Metal-binding</keyword>
<feature type="disulfide bond" evidence="13">
    <location>
        <begin position="303"/>
        <end position="313"/>
    </location>
</feature>
<evidence type="ECO:0000256" key="15">
    <source>
        <dbReference type="RuleBase" id="RU361183"/>
    </source>
</evidence>
<dbReference type="Gene3D" id="3.40.390.10">
    <property type="entry name" value="Collagenase (Catalytic Domain)"/>
    <property type="match status" value="1"/>
</dbReference>
<evidence type="ECO:0000256" key="9">
    <source>
        <dbReference type="ARBA" id="ARBA00023049"/>
    </source>
</evidence>